<keyword evidence="2" id="KW-0812">Transmembrane</keyword>
<dbReference type="OrthoDB" id="3197626at2759"/>
<name>A0A9P7GFU7_9AGAR</name>
<sequence length="225" mass="24187">MGFLILLILGHWSLILQGILLTASWIDPVGCVITSTNNTVLAATFIYSMCFDLIVLVLNAYKLLGANSSNQRFGTSRIAKMIFEDGLIFFIVAFLANLLATVFMLLDLNQIMSVIFNVPAAVASTIVASRVVRRLTNFQNRSAEVYTGPSSSQSGGIAFRGGQPSLARGISTISSFKGPKTSVHVQMETFTHGEDGPEQEAKSGSRRLGESVGSDVDIEAKGHPL</sequence>
<dbReference type="AlphaFoldDB" id="A0A9P7GFU7"/>
<feature type="transmembrane region" description="Helical" evidence="2">
    <location>
        <begin position="82"/>
        <end position="105"/>
    </location>
</feature>
<feature type="chain" id="PRO_5040229786" evidence="3">
    <location>
        <begin position="19"/>
        <end position="225"/>
    </location>
</feature>
<comment type="caution">
    <text evidence="4">The sequence shown here is derived from an EMBL/GenBank/DDBJ whole genome shotgun (WGS) entry which is preliminary data.</text>
</comment>
<organism evidence="4 5">
    <name type="scientific">Asterophora parasitica</name>
    <dbReference type="NCBI Taxonomy" id="117018"/>
    <lineage>
        <taxon>Eukaryota</taxon>
        <taxon>Fungi</taxon>
        <taxon>Dikarya</taxon>
        <taxon>Basidiomycota</taxon>
        <taxon>Agaricomycotina</taxon>
        <taxon>Agaricomycetes</taxon>
        <taxon>Agaricomycetidae</taxon>
        <taxon>Agaricales</taxon>
        <taxon>Tricholomatineae</taxon>
        <taxon>Lyophyllaceae</taxon>
        <taxon>Asterophora</taxon>
    </lineage>
</organism>
<reference evidence="4" key="2">
    <citation type="submission" date="2021-10" db="EMBL/GenBank/DDBJ databases">
        <title>Phylogenomics reveals ancestral predisposition of the termite-cultivated fungus Termitomyces towards a domesticated lifestyle.</title>
        <authorList>
            <person name="Auxier B."/>
            <person name="Grum-Grzhimaylo A."/>
            <person name="Cardenas M.E."/>
            <person name="Lodge J.D."/>
            <person name="Laessoe T."/>
            <person name="Pedersen O."/>
            <person name="Smith M.E."/>
            <person name="Kuyper T.W."/>
            <person name="Franco-Molano E.A."/>
            <person name="Baroni T.J."/>
            <person name="Aanen D.K."/>
        </authorList>
    </citation>
    <scope>NUCLEOTIDE SEQUENCE</scope>
    <source>
        <strain evidence="4">AP01</strain>
        <tissue evidence="4">Mycelium</tissue>
    </source>
</reference>
<reference evidence="4" key="1">
    <citation type="submission" date="2020-07" db="EMBL/GenBank/DDBJ databases">
        <authorList>
            <person name="Nieuwenhuis M."/>
            <person name="Van De Peppel L.J.J."/>
        </authorList>
    </citation>
    <scope>NUCLEOTIDE SEQUENCE</scope>
    <source>
        <strain evidence="4">AP01</strain>
        <tissue evidence="4">Mycelium</tissue>
    </source>
</reference>
<feature type="signal peptide" evidence="3">
    <location>
        <begin position="1"/>
        <end position="18"/>
    </location>
</feature>
<evidence type="ECO:0000313" key="4">
    <source>
        <dbReference type="EMBL" id="KAG5646357.1"/>
    </source>
</evidence>
<keyword evidence="3" id="KW-0732">Signal</keyword>
<feature type="transmembrane region" description="Helical" evidence="2">
    <location>
        <begin position="111"/>
        <end position="132"/>
    </location>
</feature>
<keyword evidence="2" id="KW-1133">Transmembrane helix</keyword>
<feature type="compositionally biased region" description="Basic and acidic residues" evidence="1">
    <location>
        <begin position="191"/>
        <end position="209"/>
    </location>
</feature>
<keyword evidence="2" id="KW-0472">Membrane</keyword>
<dbReference type="EMBL" id="JABCKV010000022">
    <property type="protein sequence ID" value="KAG5646357.1"/>
    <property type="molecule type" value="Genomic_DNA"/>
</dbReference>
<accession>A0A9P7GFU7</accession>
<protein>
    <submittedName>
        <fullName evidence="4">Uncharacterized protein</fullName>
    </submittedName>
</protein>
<feature type="transmembrane region" description="Helical" evidence="2">
    <location>
        <begin position="40"/>
        <end position="61"/>
    </location>
</feature>
<evidence type="ECO:0000256" key="1">
    <source>
        <dbReference type="SAM" id="MobiDB-lite"/>
    </source>
</evidence>
<dbReference type="Proteomes" id="UP000775547">
    <property type="component" value="Unassembled WGS sequence"/>
</dbReference>
<evidence type="ECO:0000256" key="2">
    <source>
        <dbReference type="SAM" id="Phobius"/>
    </source>
</evidence>
<proteinExistence type="predicted"/>
<keyword evidence="5" id="KW-1185">Reference proteome</keyword>
<feature type="region of interest" description="Disordered" evidence="1">
    <location>
        <begin position="190"/>
        <end position="225"/>
    </location>
</feature>
<evidence type="ECO:0000256" key="3">
    <source>
        <dbReference type="SAM" id="SignalP"/>
    </source>
</evidence>
<gene>
    <name evidence="4" type="ORF">DXG03_003680</name>
</gene>
<evidence type="ECO:0000313" key="5">
    <source>
        <dbReference type="Proteomes" id="UP000775547"/>
    </source>
</evidence>